<comment type="caution">
    <text evidence="7">The sequence shown here is derived from an EMBL/GenBank/DDBJ whole genome shotgun (WGS) entry which is preliminary data.</text>
</comment>
<dbReference type="Gene3D" id="3.50.50.60">
    <property type="entry name" value="FAD/NAD(P)-binding domain"/>
    <property type="match status" value="1"/>
</dbReference>
<dbReference type="AlphaFoldDB" id="A0AA35RPW5"/>
<evidence type="ECO:0000256" key="4">
    <source>
        <dbReference type="ARBA" id="ARBA00022827"/>
    </source>
</evidence>
<dbReference type="GO" id="GO:0050660">
    <property type="term" value="F:flavin adenine dinucleotide binding"/>
    <property type="evidence" value="ECO:0007669"/>
    <property type="project" value="InterPro"/>
</dbReference>
<name>A0AA35RPW5_GEOBA</name>
<sequence>MSETFDTVVIGGGVMGCATLHYLADLGITDTILLERDTLASGSTGRSTTILRMHYSNRVTGEMAWWSRDVMDKFDEITGSPSGYRENQWILVPGPGSNQAAIQNVELGQSIGIDTEVLDVDEAEKRWPYMRFADTECVVWEPKSGFADSHLVTRGFANSARDRGAIVRLGVTVTDIMIDHGRAIGVKTIRRHIR</sequence>
<evidence type="ECO:0000313" key="8">
    <source>
        <dbReference type="Proteomes" id="UP001174909"/>
    </source>
</evidence>
<protein>
    <submittedName>
        <fullName evidence="7">Sarcosine dehydrogenase, mitochondrial</fullName>
    </submittedName>
</protein>
<evidence type="ECO:0000256" key="1">
    <source>
        <dbReference type="ARBA" id="ARBA00001974"/>
    </source>
</evidence>
<gene>
    <name evidence="7" type="ORF">GBAR_LOCUS9007</name>
</gene>
<keyword evidence="8" id="KW-1185">Reference proteome</keyword>
<keyword evidence="3" id="KW-0285">Flavoprotein</keyword>
<dbReference type="PANTHER" id="PTHR10961">
    <property type="entry name" value="PEROXISOMAL SARCOSINE OXIDASE"/>
    <property type="match status" value="1"/>
</dbReference>
<feature type="domain" description="FAD dependent oxidoreductase" evidence="6">
    <location>
        <begin position="6"/>
        <end position="188"/>
    </location>
</feature>
<proteinExistence type="inferred from homology"/>
<evidence type="ECO:0000256" key="2">
    <source>
        <dbReference type="ARBA" id="ARBA00010989"/>
    </source>
</evidence>
<dbReference type="Pfam" id="PF01266">
    <property type="entry name" value="DAO"/>
    <property type="match status" value="1"/>
</dbReference>
<dbReference type="PANTHER" id="PTHR10961:SF46">
    <property type="entry name" value="PEROXISOMAL SARCOSINE OXIDASE"/>
    <property type="match status" value="1"/>
</dbReference>
<evidence type="ECO:0000256" key="5">
    <source>
        <dbReference type="ARBA" id="ARBA00023002"/>
    </source>
</evidence>
<dbReference type="SUPFAM" id="SSF51905">
    <property type="entry name" value="FAD/NAD(P)-binding domain"/>
    <property type="match status" value="1"/>
</dbReference>
<evidence type="ECO:0000313" key="7">
    <source>
        <dbReference type="EMBL" id="CAI8014401.1"/>
    </source>
</evidence>
<evidence type="ECO:0000259" key="6">
    <source>
        <dbReference type="Pfam" id="PF01266"/>
    </source>
</evidence>
<accession>A0AA35RPW5</accession>
<evidence type="ECO:0000256" key="3">
    <source>
        <dbReference type="ARBA" id="ARBA00022630"/>
    </source>
</evidence>
<dbReference type="GO" id="GO:0008115">
    <property type="term" value="F:sarcosine oxidase activity"/>
    <property type="evidence" value="ECO:0007669"/>
    <property type="project" value="TreeGrafter"/>
</dbReference>
<dbReference type="EMBL" id="CASHTH010001359">
    <property type="protein sequence ID" value="CAI8014401.1"/>
    <property type="molecule type" value="Genomic_DNA"/>
</dbReference>
<organism evidence="7 8">
    <name type="scientific">Geodia barretti</name>
    <name type="common">Barrett's horny sponge</name>
    <dbReference type="NCBI Taxonomy" id="519541"/>
    <lineage>
        <taxon>Eukaryota</taxon>
        <taxon>Metazoa</taxon>
        <taxon>Porifera</taxon>
        <taxon>Demospongiae</taxon>
        <taxon>Heteroscleromorpha</taxon>
        <taxon>Tetractinellida</taxon>
        <taxon>Astrophorina</taxon>
        <taxon>Geodiidae</taxon>
        <taxon>Geodia</taxon>
    </lineage>
</organism>
<dbReference type="InterPro" id="IPR036188">
    <property type="entry name" value="FAD/NAD-bd_sf"/>
</dbReference>
<dbReference type="Proteomes" id="UP001174909">
    <property type="component" value="Unassembled WGS sequence"/>
</dbReference>
<dbReference type="InterPro" id="IPR006076">
    <property type="entry name" value="FAD-dep_OxRdtase"/>
</dbReference>
<dbReference type="Gene3D" id="3.30.9.10">
    <property type="entry name" value="D-Amino Acid Oxidase, subunit A, domain 2"/>
    <property type="match status" value="1"/>
</dbReference>
<keyword evidence="4" id="KW-0274">FAD</keyword>
<comment type="cofactor">
    <cofactor evidence="1">
        <name>FAD</name>
        <dbReference type="ChEBI" id="CHEBI:57692"/>
    </cofactor>
</comment>
<keyword evidence="5" id="KW-0560">Oxidoreductase</keyword>
<dbReference type="InterPro" id="IPR045170">
    <property type="entry name" value="MTOX"/>
</dbReference>
<reference evidence="7" key="1">
    <citation type="submission" date="2023-03" db="EMBL/GenBank/DDBJ databases">
        <authorList>
            <person name="Steffen K."/>
            <person name="Cardenas P."/>
        </authorList>
    </citation>
    <scope>NUCLEOTIDE SEQUENCE</scope>
</reference>
<comment type="similarity">
    <text evidence="2">Belongs to the MSOX/MTOX family.</text>
</comment>